<reference evidence="6 7" key="1">
    <citation type="submission" date="2018-08" db="EMBL/GenBank/DDBJ databases">
        <title>Chitinophagaceae sp. K23C18032701, a novel bacterium isolated from forest soil.</title>
        <authorList>
            <person name="Wang C."/>
        </authorList>
    </citation>
    <scope>NUCLEOTIDE SEQUENCE [LARGE SCALE GENOMIC DNA]</scope>
    <source>
        <strain evidence="6 7">K23C18032701</strain>
    </source>
</reference>
<keyword evidence="3" id="KW-1015">Disulfide bond</keyword>
<comment type="caution">
    <text evidence="6">The sequence shown here is derived from an EMBL/GenBank/DDBJ whole genome shotgun (WGS) entry which is preliminary data.</text>
</comment>
<dbReference type="GO" id="GO:0016209">
    <property type="term" value="F:antioxidant activity"/>
    <property type="evidence" value="ECO:0007669"/>
    <property type="project" value="InterPro"/>
</dbReference>
<dbReference type="PANTHER" id="PTHR42852">
    <property type="entry name" value="THIOL:DISULFIDE INTERCHANGE PROTEIN DSBE"/>
    <property type="match status" value="1"/>
</dbReference>
<comment type="subcellular location">
    <subcellularLocation>
        <location evidence="1">Cell envelope</location>
    </subcellularLocation>
</comment>
<dbReference type="InterPro" id="IPR013766">
    <property type="entry name" value="Thioredoxin_domain"/>
</dbReference>
<dbReference type="Gene3D" id="3.40.30.10">
    <property type="entry name" value="Glutaredoxin"/>
    <property type="match status" value="1"/>
</dbReference>
<dbReference type="InterPro" id="IPR000866">
    <property type="entry name" value="AhpC/TSA"/>
</dbReference>
<accession>A0A3E1NGK2</accession>
<dbReference type="GO" id="GO:0016491">
    <property type="term" value="F:oxidoreductase activity"/>
    <property type="evidence" value="ECO:0007669"/>
    <property type="project" value="InterPro"/>
</dbReference>
<dbReference type="RefSeq" id="WP_116848324.1">
    <property type="nucleotide sequence ID" value="NZ_QTJU01000006.1"/>
</dbReference>
<evidence type="ECO:0000256" key="3">
    <source>
        <dbReference type="ARBA" id="ARBA00023157"/>
    </source>
</evidence>
<evidence type="ECO:0000259" key="5">
    <source>
        <dbReference type="PROSITE" id="PS51352"/>
    </source>
</evidence>
<keyword evidence="4" id="KW-0676">Redox-active center</keyword>
<dbReference type="PANTHER" id="PTHR42852:SF6">
    <property type="entry name" value="THIOL:DISULFIDE INTERCHANGE PROTEIN DSBE"/>
    <property type="match status" value="1"/>
</dbReference>
<dbReference type="GO" id="GO:0030313">
    <property type="term" value="C:cell envelope"/>
    <property type="evidence" value="ECO:0007669"/>
    <property type="project" value="UniProtKB-SubCell"/>
</dbReference>
<gene>
    <name evidence="6" type="ORF">DXN05_16200</name>
</gene>
<proteinExistence type="predicted"/>
<dbReference type="SUPFAM" id="SSF52833">
    <property type="entry name" value="Thioredoxin-like"/>
    <property type="match status" value="1"/>
</dbReference>
<evidence type="ECO:0000313" key="7">
    <source>
        <dbReference type="Proteomes" id="UP000261284"/>
    </source>
</evidence>
<evidence type="ECO:0000256" key="2">
    <source>
        <dbReference type="ARBA" id="ARBA00022748"/>
    </source>
</evidence>
<dbReference type="PROSITE" id="PS51352">
    <property type="entry name" value="THIOREDOXIN_2"/>
    <property type="match status" value="1"/>
</dbReference>
<evidence type="ECO:0000256" key="1">
    <source>
        <dbReference type="ARBA" id="ARBA00004196"/>
    </source>
</evidence>
<dbReference type="Pfam" id="PF00578">
    <property type="entry name" value="AhpC-TSA"/>
    <property type="match status" value="1"/>
</dbReference>
<dbReference type="AlphaFoldDB" id="A0A3E1NGK2"/>
<evidence type="ECO:0000256" key="4">
    <source>
        <dbReference type="ARBA" id="ARBA00023284"/>
    </source>
</evidence>
<dbReference type="CDD" id="cd02966">
    <property type="entry name" value="TlpA_like_family"/>
    <property type="match status" value="1"/>
</dbReference>
<name>A0A3E1NGK2_9BACT</name>
<dbReference type="OrthoDB" id="9815205at2"/>
<keyword evidence="7" id="KW-1185">Reference proteome</keyword>
<sequence length="369" mass="41438">MRTSRFFNLCIGLLLLSILQDRTGYGQGTNVIEKYRAAIEQCSKISYEVIRIDTFVTGAIWKHSGQCYMAKSAADTFTGYRFSCYRPDLHMRLQYDGVRAYVINEHAGLLDSLELNRKMLYGSPPGQLLVPELMSFDTTGVRISVSETRTNYLISIAFPDDTAYGIEHHNKILYLSKSDYLPVKILDTLHAFGARQVTIKELKNMGVNVNGELAILNSTQLSKYRPTPKENKKPGSLLSENAPSFKLPDFNGEFYAYDGSAKKIVLLDFWDTWCGPCLGAMSKVQGIHEQFKGKNLEVIGVLTNSKNAVLARQIYATKGITFLGLIADEKMREQYNVKAIPAYFILKDGKIVYAANSIDASIVEESLRR</sequence>
<keyword evidence="2" id="KW-0201">Cytochrome c-type biogenesis</keyword>
<feature type="domain" description="Thioredoxin" evidence="5">
    <location>
        <begin position="236"/>
        <end position="369"/>
    </location>
</feature>
<dbReference type="EMBL" id="QTJU01000006">
    <property type="protein sequence ID" value="RFM27017.1"/>
    <property type="molecule type" value="Genomic_DNA"/>
</dbReference>
<evidence type="ECO:0000313" key="6">
    <source>
        <dbReference type="EMBL" id="RFM27017.1"/>
    </source>
</evidence>
<protein>
    <submittedName>
        <fullName evidence="6">TlpA family protein disulfide reductase</fullName>
    </submittedName>
</protein>
<dbReference type="Proteomes" id="UP000261284">
    <property type="component" value="Unassembled WGS sequence"/>
</dbReference>
<dbReference type="InterPro" id="IPR036249">
    <property type="entry name" value="Thioredoxin-like_sf"/>
</dbReference>
<organism evidence="6 7">
    <name type="scientific">Deminuibacter soli</name>
    <dbReference type="NCBI Taxonomy" id="2291815"/>
    <lineage>
        <taxon>Bacteria</taxon>
        <taxon>Pseudomonadati</taxon>
        <taxon>Bacteroidota</taxon>
        <taxon>Chitinophagia</taxon>
        <taxon>Chitinophagales</taxon>
        <taxon>Chitinophagaceae</taxon>
        <taxon>Deminuibacter</taxon>
    </lineage>
</organism>
<dbReference type="GO" id="GO:0017004">
    <property type="term" value="P:cytochrome complex assembly"/>
    <property type="evidence" value="ECO:0007669"/>
    <property type="project" value="UniProtKB-KW"/>
</dbReference>
<dbReference type="InterPro" id="IPR050553">
    <property type="entry name" value="Thioredoxin_ResA/DsbE_sf"/>
</dbReference>